<evidence type="ECO:0000313" key="2">
    <source>
        <dbReference type="EMBL" id="RXS76455.1"/>
    </source>
</evidence>
<dbReference type="OrthoDB" id="2053037at2"/>
<sequence length="257" mass="29909">MKSIIKTDFSRAFINWKFPLAILLMFLVWDLNSKRFGLREDVLFYFINVWGRSITYLMAILISTIPFLSAHIEEKENHFLRYAILRTGVWKYVCSKLIVCFMSAFSVCVLGTVLFLIKQSFYVPFLAENSVTLDNFAPMSCFRGLMISHIKLAVTIQTILYGMLCGSMGVLTMAFSAYINNSFEIYVIPFLLYYCFYFLFAGFFKYCPMLSIEHIYEAIGCYTKNPVLFFSYAFFITICFGIVGGRLMYRKMKGEFQ</sequence>
<keyword evidence="1" id="KW-0812">Transmembrane</keyword>
<keyword evidence="1" id="KW-1133">Transmembrane helix</keyword>
<evidence type="ECO:0000256" key="1">
    <source>
        <dbReference type="SAM" id="Phobius"/>
    </source>
</evidence>
<organism evidence="2 3">
    <name type="scientific">Blautia faecicola</name>
    <dbReference type="NCBI Taxonomy" id="2509240"/>
    <lineage>
        <taxon>Bacteria</taxon>
        <taxon>Bacillati</taxon>
        <taxon>Bacillota</taxon>
        <taxon>Clostridia</taxon>
        <taxon>Lachnospirales</taxon>
        <taxon>Lachnospiraceae</taxon>
        <taxon>Blautia</taxon>
    </lineage>
</organism>
<feature type="transmembrane region" description="Helical" evidence="1">
    <location>
        <begin position="12"/>
        <end position="29"/>
    </location>
</feature>
<protein>
    <submittedName>
        <fullName evidence="2">Uncharacterized protein</fullName>
    </submittedName>
</protein>
<reference evidence="2 3" key="1">
    <citation type="submission" date="2019-01" db="EMBL/GenBank/DDBJ databases">
        <title>Blautia sp. nov. KGMB01111 isolated human feces.</title>
        <authorList>
            <person name="Park J.-E."/>
            <person name="Kim J.-S."/>
            <person name="Park S.-H."/>
        </authorList>
    </citation>
    <scope>NUCLEOTIDE SEQUENCE [LARGE SCALE GENOMIC DNA]</scope>
    <source>
        <strain evidence="2 3">KGMB01111</strain>
    </source>
</reference>
<keyword evidence="1" id="KW-0472">Membrane</keyword>
<gene>
    <name evidence="2" type="ORF">ETP43_15430</name>
</gene>
<name>A0A4V1NS93_9FIRM</name>
<comment type="caution">
    <text evidence="2">The sequence shown here is derived from an EMBL/GenBank/DDBJ whole genome shotgun (WGS) entry which is preliminary data.</text>
</comment>
<dbReference type="EMBL" id="SDKC01000001">
    <property type="protein sequence ID" value="RXS76455.1"/>
    <property type="molecule type" value="Genomic_DNA"/>
</dbReference>
<feature type="transmembrane region" description="Helical" evidence="1">
    <location>
        <begin position="49"/>
        <end position="72"/>
    </location>
</feature>
<keyword evidence="3" id="KW-1185">Reference proteome</keyword>
<feature type="transmembrane region" description="Helical" evidence="1">
    <location>
        <begin position="186"/>
        <end position="206"/>
    </location>
</feature>
<dbReference type="AlphaFoldDB" id="A0A4V1NS93"/>
<proteinExistence type="predicted"/>
<feature type="transmembrane region" description="Helical" evidence="1">
    <location>
        <begin position="93"/>
        <end position="117"/>
    </location>
</feature>
<feature type="transmembrane region" description="Helical" evidence="1">
    <location>
        <begin position="159"/>
        <end position="179"/>
    </location>
</feature>
<accession>A0A4V1NS93</accession>
<evidence type="ECO:0000313" key="3">
    <source>
        <dbReference type="Proteomes" id="UP000290106"/>
    </source>
</evidence>
<dbReference type="RefSeq" id="WP_129259137.1">
    <property type="nucleotide sequence ID" value="NZ_SDKC01000001.1"/>
</dbReference>
<dbReference type="Proteomes" id="UP000290106">
    <property type="component" value="Unassembled WGS sequence"/>
</dbReference>
<feature type="transmembrane region" description="Helical" evidence="1">
    <location>
        <begin position="226"/>
        <end position="249"/>
    </location>
</feature>